<evidence type="ECO:0000313" key="1">
    <source>
        <dbReference type="EMBL" id="SVA14015.1"/>
    </source>
</evidence>
<accession>A0A381TCY3</accession>
<sequence>MKTFKITTLPGDGIGPEVMDAALAVL</sequence>
<dbReference type="Gene3D" id="3.40.718.10">
    <property type="entry name" value="Isopropylmalate Dehydrogenase"/>
    <property type="match status" value="1"/>
</dbReference>
<dbReference type="SUPFAM" id="SSF53659">
    <property type="entry name" value="Isocitrate/Isopropylmalate dehydrogenase-like"/>
    <property type="match status" value="1"/>
</dbReference>
<proteinExistence type="predicted"/>
<dbReference type="AlphaFoldDB" id="A0A381TCY3"/>
<feature type="non-terminal residue" evidence="1">
    <location>
        <position position="26"/>
    </location>
</feature>
<organism evidence="1">
    <name type="scientific">marine metagenome</name>
    <dbReference type="NCBI Taxonomy" id="408172"/>
    <lineage>
        <taxon>unclassified sequences</taxon>
        <taxon>metagenomes</taxon>
        <taxon>ecological metagenomes</taxon>
    </lineage>
</organism>
<gene>
    <name evidence="1" type="ORF">METZ01_LOCUS66869</name>
</gene>
<name>A0A381TCY3_9ZZZZ</name>
<reference evidence="1" key="1">
    <citation type="submission" date="2018-05" db="EMBL/GenBank/DDBJ databases">
        <authorList>
            <person name="Lanie J.A."/>
            <person name="Ng W.-L."/>
            <person name="Kazmierczak K.M."/>
            <person name="Andrzejewski T.M."/>
            <person name="Davidsen T.M."/>
            <person name="Wayne K.J."/>
            <person name="Tettelin H."/>
            <person name="Glass J.I."/>
            <person name="Rusch D."/>
            <person name="Podicherti R."/>
            <person name="Tsui H.-C.T."/>
            <person name="Winkler M.E."/>
        </authorList>
    </citation>
    <scope>NUCLEOTIDE SEQUENCE</scope>
</reference>
<dbReference type="EMBL" id="UINC01004395">
    <property type="protein sequence ID" value="SVA14015.1"/>
    <property type="molecule type" value="Genomic_DNA"/>
</dbReference>
<protein>
    <submittedName>
        <fullName evidence="1">Uncharacterized protein</fullName>
    </submittedName>
</protein>